<evidence type="ECO:0000313" key="3">
    <source>
        <dbReference type="Proteomes" id="UP001500630"/>
    </source>
</evidence>
<keyword evidence="1" id="KW-1133">Transmembrane helix</keyword>
<reference evidence="3" key="1">
    <citation type="journal article" date="2019" name="Int. J. Syst. Evol. Microbiol.">
        <title>The Global Catalogue of Microorganisms (GCM) 10K type strain sequencing project: providing services to taxonomists for standard genome sequencing and annotation.</title>
        <authorList>
            <consortium name="The Broad Institute Genomics Platform"/>
            <consortium name="The Broad Institute Genome Sequencing Center for Infectious Disease"/>
            <person name="Wu L."/>
            <person name="Ma J."/>
        </authorList>
    </citation>
    <scope>NUCLEOTIDE SEQUENCE [LARGE SCALE GENOMIC DNA]</scope>
    <source>
        <strain evidence="3">JCM 17326</strain>
    </source>
</reference>
<proteinExistence type="predicted"/>
<dbReference type="RefSeq" id="WP_345580479.1">
    <property type="nucleotide sequence ID" value="NZ_BAABDQ010000076.1"/>
</dbReference>
<feature type="transmembrane region" description="Helical" evidence="1">
    <location>
        <begin position="28"/>
        <end position="45"/>
    </location>
</feature>
<organism evidence="2 3">
    <name type="scientific">Nonomuraea rosea</name>
    <dbReference type="NCBI Taxonomy" id="638574"/>
    <lineage>
        <taxon>Bacteria</taxon>
        <taxon>Bacillati</taxon>
        <taxon>Actinomycetota</taxon>
        <taxon>Actinomycetes</taxon>
        <taxon>Streptosporangiales</taxon>
        <taxon>Streptosporangiaceae</taxon>
        <taxon>Nonomuraea</taxon>
    </lineage>
</organism>
<comment type="caution">
    <text evidence="2">The sequence shown here is derived from an EMBL/GenBank/DDBJ whole genome shotgun (WGS) entry which is preliminary data.</text>
</comment>
<keyword evidence="1" id="KW-0812">Transmembrane</keyword>
<protein>
    <recommendedName>
        <fullName evidence="4">DUF3159 domain-containing protein</fullName>
    </recommendedName>
</protein>
<gene>
    <name evidence="2" type="ORF">GCM10022419_133250</name>
</gene>
<keyword evidence="3" id="KW-1185">Reference proteome</keyword>
<evidence type="ECO:0008006" key="4">
    <source>
        <dbReference type="Google" id="ProtNLM"/>
    </source>
</evidence>
<dbReference type="InterPro" id="IPR016566">
    <property type="entry name" value="UCP010219"/>
</dbReference>
<dbReference type="Pfam" id="PF11361">
    <property type="entry name" value="DUF3159"/>
    <property type="match status" value="1"/>
</dbReference>
<dbReference type="Proteomes" id="UP001500630">
    <property type="component" value="Unassembled WGS sequence"/>
</dbReference>
<feature type="transmembrane region" description="Helical" evidence="1">
    <location>
        <begin position="52"/>
        <end position="73"/>
    </location>
</feature>
<evidence type="ECO:0000313" key="2">
    <source>
        <dbReference type="EMBL" id="GAA3625020.1"/>
    </source>
</evidence>
<accession>A0ABP7A4X9</accession>
<feature type="transmembrane region" description="Helical" evidence="1">
    <location>
        <begin position="79"/>
        <end position="100"/>
    </location>
</feature>
<dbReference type="EMBL" id="BAABDQ010000076">
    <property type="protein sequence ID" value="GAA3625020.1"/>
    <property type="molecule type" value="Genomic_DNA"/>
</dbReference>
<feature type="transmembrane region" description="Helical" evidence="1">
    <location>
        <begin position="128"/>
        <end position="148"/>
    </location>
</feature>
<sequence>MSKAGLHVAETATPVLGFTLSYSTTENLPLSLITGIGLAAVVAAYRFRQARSIWPAIGGFALTGGAAAIAALSGQAADFFLPVLITRALIVVLTPVLLLLRWPPVALATGVLTGRGLFWRHCPVRMRAFTIANLAWMAVEGALVVNQVRLYLADRALAMGAFKLLVEVPAHLLMAILLWVIYRRLTLRTCGCPQHDTHERAQK</sequence>
<name>A0ABP7A4X9_9ACTN</name>
<feature type="transmembrane region" description="Helical" evidence="1">
    <location>
        <begin position="160"/>
        <end position="182"/>
    </location>
</feature>
<evidence type="ECO:0000256" key="1">
    <source>
        <dbReference type="SAM" id="Phobius"/>
    </source>
</evidence>
<keyword evidence="1" id="KW-0472">Membrane</keyword>